<dbReference type="PANTHER" id="PTHR43876:SF7">
    <property type="entry name" value="UBIQUINONE BIOSYNTHESIS MONOOXYGENASE COQ6, MITOCHONDRIAL"/>
    <property type="match status" value="1"/>
</dbReference>
<dbReference type="PANTHER" id="PTHR43876">
    <property type="entry name" value="UBIQUINONE BIOSYNTHESIS MONOOXYGENASE COQ6, MITOCHONDRIAL"/>
    <property type="match status" value="1"/>
</dbReference>
<accession>A0A934PZ27</accession>
<dbReference type="AlphaFoldDB" id="A0A934PZ27"/>
<evidence type="ECO:0000259" key="1">
    <source>
        <dbReference type="Pfam" id="PF01494"/>
    </source>
</evidence>
<keyword evidence="2" id="KW-0560">Oxidoreductase</keyword>
<dbReference type="InterPro" id="IPR036188">
    <property type="entry name" value="FAD/NAD-bd_sf"/>
</dbReference>
<dbReference type="RefSeq" id="WP_200786484.1">
    <property type="nucleotide sequence ID" value="NZ_JAEDAO010000001.1"/>
</dbReference>
<dbReference type="InterPro" id="IPR051205">
    <property type="entry name" value="UbiH/COQ6_monooxygenase"/>
</dbReference>
<evidence type="ECO:0000313" key="2">
    <source>
        <dbReference type="EMBL" id="MBK0391682.1"/>
    </source>
</evidence>
<dbReference type="Proteomes" id="UP000617041">
    <property type="component" value="Unassembled WGS sequence"/>
</dbReference>
<keyword evidence="2" id="KW-0503">Monooxygenase</keyword>
<dbReference type="EMBL" id="JAEDAO010000001">
    <property type="protein sequence ID" value="MBK0391682.1"/>
    <property type="molecule type" value="Genomic_DNA"/>
</dbReference>
<organism evidence="2 3">
    <name type="scientific">Ramlibacter algicola</name>
    <dbReference type="NCBI Taxonomy" id="2795217"/>
    <lineage>
        <taxon>Bacteria</taxon>
        <taxon>Pseudomonadati</taxon>
        <taxon>Pseudomonadota</taxon>
        <taxon>Betaproteobacteria</taxon>
        <taxon>Burkholderiales</taxon>
        <taxon>Comamonadaceae</taxon>
        <taxon>Ramlibacter</taxon>
    </lineage>
</organism>
<dbReference type="Pfam" id="PF01494">
    <property type="entry name" value="FAD_binding_3"/>
    <property type="match status" value="1"/>
</dbReference>
<comment type="caution">
    <text evidence="2">The sequence shown here is derived from an EMBL/GenBank/DDBJ whole genome shotgun (WGS) entry which is preliminary data.</text>
</comment>
<evidence type="ECO:0000313" key="3">
    <source>
        <dbReference type="Proteomes" id="UP000617041"/>
    </source>
</evidence>
<dbReference type="GO" id="GO:0004497">
    <property type="term" value="F:monooxygenase activity"/>
    <property type="evidence" value="ECO:0007669"/>
    <property type="project" value="UniProtKB-KW"/>
</dbReference>
<feature type="domain" description="FAD-binding" evidence="1">
    <location>
        <begin position="17"/>
        <end position="316"/>
    </location>
</feature>
<keyword evidence="3" id="KW-1185">Reference proteome</keyword>
<sequence>MTPSDEPSAPAGDAHVADVAIAGGGLAGSAIAAVLARKGFEVVLIDPHAVYPPDLRCEKLDASQVATLERTGLAGMVLPAASRYASIWVPRFGRFIEKHAETQYGIPYDTLVNRVRATIPAGVRRVAGKVTAIANGEQQQALLLSTGETVRARLAVIANGLNSGLRNGLGIVRKDVSRCHSVTIAFDVRPQHGGTFGFPALTYYGERPGDRCAYFTLFPVPGAMRANLFAYREAADPWLRDVREQPEATLHRTLPGLRRVIGPIEVVGPVKVRPADLYESHGCLLPGVVLVGDAFATSCPAAGTGTNKVFTDVDILCNVHVPEWMRTPGMGVDKLASFYRDPVKAACDQFSMRKAFSLRSDSIDVGLAPGMRRWSRITKGAARAVRSAVRRPQRQAA</sequence>
<reference evidence="2" key="1">
    <citation type="submission" date="2020-12" db="EMBL/GenBank/DDBJ databases">
        <title>Ramlibacter sp. nov., isolated from a freshwater alga, Cryptomonas.</title>
        <authorList>
            <person name="Kim H.M."/>
            <person name="Jeon C.O."/>
        </authorList>
    </citation>
    <scope>NUCLEOTIDE SEQUENCE</scope>
    <source>
        <strain evidence="2">CrO1</strain>
    </source>
</reference>
<dbReference type="Gene3D" id="3.50.50.60">
    <property type="entry name" value="FAD/NAD(P)-binding domain"/>
    <property type="match status" value="1"/>
</dbReference>
<proteinExistence type="predicted"/>
<protein>
    <submittedName>
        <fullName evidence="2">FAD-dependent monooxygenase</fullName>
    </submittedName>
</protein>
<dbReference type="InterPro" id="IPR002938">
    <property type="entry name" value="FAD-bd"/>
</dbReference>
<dbReference type="SUPFAM" id="SSF51905">
    <property type="entry name" value="FAD/NAD(P)-binding domain"/>
    <property type="match status" value="1"/>
</dbReference>
<name>A0A934PZ27_9BURK</name>
<gene>
    <name evidence="2" type="ORF">I8E28_03685</name>
</gene>
<dbReference type="GO" id="GO:0071949">
    <property type="term" value="F:FAD binding"/>
    <property type="evidence" value="ECO:0007669"/>
    <property type="project" value="InterPro"/>
</dbReference>
<dbReference type="PRINTS" id="PR00420">
    <property type="entry name" value="RNGMNOXGNASE"/>
</dbReference>